<dbReference type="Pfam" id="PF07534">
    <property type="entry name" value="TLD"/>
    <property type="match status" value="1"/>
</dbReference>
<evidence type="ECO:0000313" key="9">
    <source>
        <dbReference type="Proteomes" id="UP000242146"/>
    </source>
</evidence>
<comment type="function">
    <text evidence="1">May be involved in a process influencing telomere capping.</text>
</comment>
<evidence type="ECO:0000259" key="7">
    <source>
        <dbReference type="PROSITE" id="PS51886"/>
    </source>
</evidence>
<accession>A0A1X2GDW2</accession>
<dbReference type="PROSITE" id="PS51886">
    <property type="entry name" value="TLDC"/>
    <property type="match status" value="1"/>
</dbReference>
<dbReference type="PANTHER" id="PTHR23354">
    <property type="entry name" value="NUCLEOLAR PROTEIN 7/ESTROGEN RECEPTOR COACTIVATOR-RELATED"/>
    <property type="match status" value="1"/>
</dbReference>
<evidence type="ECO:0000256" key="3">
    <source>
        <dbReference type="ARBA" id="ARBA00006731"/>
    </source>
</evidence>
<keyword evidence="5" id="KW-0963">Cytoplasm</keyword>
<dbReference type="EMBL" id="MCGT01000020">
    <property type="protein sequence ID" value="ORX51586.1"/>
    <property type="molecule type" value="Genomic_DNA"/>
</dbReference>
<gene>
    <name evidence="8" type="ORF">DM01DRAFT_1337096</name>
</gene>
<comment type="subcellular location">
    <subcellularLocation>
        <location evidence="2">Cytoplasm</location>
    </subcellularLocation>
</comment>
<dbReference type="PANTHER" id="PTHR23354:SF130">
    <property type="entry name" value="RESTRICTION OF TELOMERE CAPPING PROTEIN 5"/>
    <property type="match status" value="1"/>
</dbReference>
<keyword evidence="9" id="KW-1185">Reference proteome</keyword>
<comment type="caution">
    <text evidence="8">The sequence shown here is derived from an EMBL/GenBank/DDBJ whole genome shotgun (WGS) entry which is preliminary data.</text>
</comment>
<feature type="region of interest" description="Disordered" evidence="6">
    <location>
        <begin position="329"/>
        <end position="356"/>
    </location>
</feature>
<feature type="non-terminal residue" evidence="8">
    <location>
        <position position="1"/>
    </location>
</feature>
<proteinExistence type="inferred from homology"/>
<dbReference type="InterPro" id="IPR006571">
    <property type="entry name" value="TLDc_dom"/>
</dbReference>
<reference evidence="8 9" key="1">
    <citation type="submission" date="2016-07" db="EMBL/GenBank/DDBJ databases">
        <title>Pervasive Adenine N6-methylation of Active Genes in Fungi.</title>
        <authorList>
            <consortium name="DOE Joint Genome Institute"/>
            <person name="Mondo S.J."/>
            <person name="Dannebaum R.O."/>
            <person name="Kuo R.C."/>
            <person name="Labutti K."/>
            <person name="Haridas S."/>
            <person name="Kuo A."/>
            <person name="Salamov A."/>
            <person name="Ahrendt S.R."/>
            <person name="Lipzen A."/>
            <person name="Sullivan W."/>
            <person name="Andreopoulos W.B."/>
            <person name="Clum A."/>
            <person name="Lindquist E."/>
            <person name="Daum C."/>
            <person name="Ramamoorthy G.K."/>
            <person name="Gryganskyi A."/>
            <person name="Culley D."/>
            <person name="Magnuson J.K."/>
            <person name="James T.Y."/>
            <person name="O'Malley M.A."/>
            <person name="Stajich J.E."/>
            <person name="Spatafora J.W."/>
            <person name="Visel A."/>
            <person name="Grigoriev I.V."/>
        </authorList>
    </citation>
    <scope>NUCLEOTIDE SEQUENCE [LARGE SCALE GENOMIC DNA]</scope>
    <source>
        <strain evidence="8 9">NRRL 3301</strain>
    </source>
</reference>
<name>A0A1X2GDW2_9FUNG</name>
<organism evidence="8 9">
    <name type="scientific">Hesseltinella vesiculosa</name>
    <dbReference type="NCBI Taxonomy" id="101127"/>
    <lineage>
        <taxon>Eukaryota</taxon>
        <taxon>Fungi</taxon>
        <taxon>Fungi incertae sedis</taxon>
        <taxon>Mucoromycota</taxon>
        <taxon>Mucoromycotina</taxon>
        <taxon>Mucoromycetes</taxon>
        <taxon>Mucorales</taxon>
        <taxon>Cunninghamellaceae</taxon>
        <taxon>Hesseltinella</taxon>
    </lineage>
</organism>
<evidence type="ECO:0000256" key="2">
    <source>
        <dbReference type="ARBA" id="ARBA00004496"/>
    </source>
</evidence>
<dbReference type="OrthoDB" id="289228at2759"/>
<dbReference type="SMART" id="SM00584">
    <property type="entry name" value="TLDc"/>
    <property type="match status" value="1"/>
</dbReference>
<evidence type="ECO:0000256" key="5">
    <source>
        <dbReference type="ARBA" id="ARBA00022490"/>
    </source>
</evidence>
<feature type="compositionally biased region" description="Low complexity" evidence="6">
    <location>
        <begin position="345"/>
        <end position="356"/>
    </location>
</feature>
<dbReference type="GO" id="GO:0006979">
    <property type="term" value="P:response to oxidative stress"/>
    <property type="evidence" value="ECO:0007669"/>
    <property type="project" value="TreeGrafter"/>
</dbReference>
<feature type="domain" description="TLDc" evidence="7">
    <location>
        <begin position="338"/>
        <end position="525"/>
    </location>
</feature>
<dbReference type="AlphaFoldDB" id="A0A1X2GDW2"/>
<comment type="similarity">
    <text evidence="3">Belongs to the RTC5 family.</text>
</comment>
<evidence type="ECO:0000256" key="4">
    <source>
        <dbReference type="ARBA" id="ARBA00015163"/>
    </source>
</evidence>
<dbReference type="GO" id="GO:0005634">
    <property type="term" value="C:nucleus"/>
    <property type="evidence" value="ECO:0007669"/>
    <property type="project" value="TreeGrafter"/>
</dbReference>
<sequence>MGQSSSKAIQKDDTPLKTPTQGHHPDALLSLLTRAERRVLREVFQKAKASSNESAHVDLQSFLNHLALPADLEQAGILLFKVFSHAGAYPECSLSSPPVPLDWPGFSTAWIVASGLLDKSMTDDQHVFDMLLFQALAILPRPTAQPPGPVEEDQPQPTPQRHHVTQAQGLSLADLGISFTDDLDVDSGSANPTQTTLLSDTLSIPRVDLVHFLSLALWIGSQSCSAQHHRQPHVDMAAHCQQLAHDLVQSMGDTDTISNTAFTQWKQRQAPFLCQSIQSFIYSRFTSMDSDTHVLIQPGDQPSIPDTSALLNDTLCTMLSWTFRSIQPTTSKSASTRPDRPTSLTASHTTQADQASTSTAQWHRLYSGDLDGFAMNRFENRVFKYSGPTLLVLRGQWTVATDMEDLIMAVLITEPWKHGRHYWGAESCRLVELQPHFEVSRPTGRHQQVAFFLGDLGIGFGGLSNYATPSRDHPTTLFLDNSLQAGQLSLEPYPSQPTFEPSTQWPLQQQTLTFDLVDLEVFGLGDPHALQQQKKAWQFDANEAVHRSGVRVRQQDGQVDKEILRMAGLLQEFVDTNEQPSHSK</sequence>
<dbReference type="Proteomes" id="UP000242146">
    <property type="component" value="Unassembled WGS sequence"/>
</dbReference>
<protein>
    <recommendedName>
        <fullName evidence="4">Restriction of telomere capping protein 5</fullName>
    </recommendedName>
</protein>
<feature type="region of interest" description="Disordered" evidence="6">
    <location>
        <begin position="143"/>
        <end position="165"/>
    </location>
</feature>
<evidence type="ECO:0000313" key="8">
    <source>
        <dbReference type="EMBL" id="ORX51586.1"/>
    </source>
</evidence>
<evidence type="ECO:0000256" key="1">
    <source>
        <dbReference type="ARBA" id="ARBA00002738"/>
    </source>
</evidence>
<dbReference type="GO" id="GO:0005737">
    <property type="term" value="C:cytoplasm"/>
    <property type="evidence" value="ECO:0007669"/>
    <property type="project" value="UniProtKB-SubCell"/>
</dbReference>
<dbReference type="STRING" id="101127.A0A1X2GDW2"/>
<feature type="region of interest" description="Disordered" evidence="6">
    <location>
        <begin position="1"/>
        <end position="25"/>
    </location>
</feature>
<evidence type="ECO:0000256" key="6">
    <source>
        <dbReference type="SAM" id="MobiDB-lite"/>
    </source>
</evidence>